<accession>A0ABV2NRR5</accession>
<gene>
    <name evidence="2" type="ORF">ABIC20_006507</name>
</gene>
<proteinExistence type="predicted"/>
<dbReference type="EMBL" id="JBEPNW010000002">
    <property type="protein sequence ID" value="MET3869198.1"/>
    <property type="molecule type" value="Genomic_DNA"/>
</dbReference>
<feature type="compositionally biased region" description="Basic and acidic residues" evidence="1">
    <location>
        <begin position="288"/>
        <end position="303"/>
    </location>
</feature>
<evidence type="ECO:0000313" key="3">
    <source>
        <dbReference type="Proteomes" id="UP001549119"/>
    </source>
</evidence>
<feature type="region of interest" description="Disordered" evidence="1">
    <location>
        <begin position="262"/>
        <end position="371"/>
    </location>
</feature>
<feature type="compositionally biased region" description="Basic and acidic residues" evidence="1">
    <location>
        <begin position="330"/>
        <end position="340"/>
    </location>
</feature>
<evidence type="ECO:0000313" key="2">
    <source>
        <dbReference type="EMBL" id="MET3869198.1"/>
    </source>
</evidence>
<keyword evidence="3" id="KW-1185">Reference proteome</keyword>
<sequence>MRLQRLALLRQDRGDRRGDLVGERHLHEDQRLVGERRVEEREAAPVRRLDAGAQVVPAGDGVHRLVADDLLQDVRRRRPVDVAQHQEAAVEPRGEQVLEVAVEAVDGVHQGRVGLVAGAQRPAQVEQVLAHPHEAERAAAGEVEAADQLLAARLSGLVQAAEAGAGGGGAVGGDRLVDGGVVRVEVEGDGPQEGVALGLAEARVAVEDQAGQRHPGGLAAPGDQVLAQLHEVAGAGPGSHVAAADPDQVAAALADGLKQVAEEGDRRHDLRTDPCRPGFETWPAPRRRLVDRARAEADPDAAGRPDPPAILRRRGRRDQSLTGRRRGAPRVRERHEDRVTGGRTTEPGGRSSGRAVRAAPSEPLGHRGEVRPLAPVADAVLAGESQLRGAAGALGIAGPRDRDRADRERHPEDLLGEVDAVVRHPVLPAAAAPAPFSRNETALSFVVRSVNLARLVARRTGPRRPPAWGQRRLRLMHMVRRRPR</sequence>
<dbReference type="Proteomes" id="UP001549119">
    <property type="component" value="Unassembled WGS sequence"/>
</dbReference>
<name>A0ABV2NRR5_9HYPH</name>
<feature type="compositionally biased region" description="Basic and acidic residues" evidence="1">
    <location>
        <begin position="262"/>
        <end position="274"/>
    </location>
</feature>
<organism evidence="2 3">
    <name type="scientific">Methylobacterium radiotolerans</name>
    <dbReference type="NCBI Taxonomy" id="31998"/>
    <lineage>
        <taxon>Bacteria</taxon>
        <taxon>Pseudomonadati</taxon>
        <taxon>Pseudomonadota</taxon>
        <taxon>Alphaproteobacteria</taxon>
        <taxon>Hyphomicrobiales</taxon>
        <taxon>Methylobacteriaceae</taxon>
        <taxon>Methylobacterium</taxon>
    </lineage>
</organism>
<reference evidence="2 3" key="1">
    <citation type="submission" date="2024-06" db="EMBL/GenBank/DDBJ databases">
        <title>Genomics of switchgrass bacterial isolates.</title>
        <authorList>
            <person name="Shade A."/>
        </authorList>
    </citation>
    <scope>NUCLEOTIDE SEQUENCE [LARGE SCALE GENOMIC DNA]</scope>
    <source>
        <strain evidence="2 3">PvP084</strain>
    </source>
</reference>
<evidence type="ECO:0000256" key="1">
    <source>
        <dbReference type="SAM" id="MobiDB-lite"/>
    </source>
</evidence>
<protein>
    <submittedName>
        <fullName evidence="2">Uncharacterized protein</fullName>
    </submittedName>
</protein>
<comment type="caution">
    <text evidence="2">The sequence shown here is derived from an EMBL/GenBank/DDBJ whole genome shotgun (WGS) entry which is preliminary data.</text>
</comment>